<dbReference type="Pfam" id="PF12146">
    <property type="entry name" value="Hydrolase_4"/>
    <property type="match status" value="2"/>
</dbReference>
<feature type="domain" description="Serine aminopeptidase S33" evidence="2">
    <location>
        <begin position="243"/>
        <end position="293"/>
    </location>
</feature>
<keyword evidence="4" id="KW-1185">Reference proteome</keyword>
<evidence type="ECO:0000313" key="4">
    <source>
        <dbReference type="Proteomes" id="UP000286268"/>
    </source>
</evidence>
<organism evidence="3 4">
    <name type="scientific">Clostridium manihotivorum</name>
    <dbReference type="NCBI Taxonomy" id="2320868"/>
    <lineage>
        <taxon>Bacteria</taxon>
        <taxon>Bacillati</taxon>
        <taxon>Bacillota</taxon>
        <taxon>Clostridia</taxon>
        <taxon>Eubacteriales</taxon>
        <taxon>Clostridiaceae</taxon>
        <taxon>Clostridium</taxon>
    </lineage>
</organism>
<dbReference type="Proteomes" id="UP000286268">
    <property type="component" value="Chromosome"/>
</dbReference>
<keyword evidence="1" id="KW-0472">Membrane</keyword>
<evidence type="ECO:0000256" key="1">
    <source>
        <dbReference type="SAM" id="Phobius"/>
    </source>
</evidence>
<protein>
    <submittedName>
        <fullName evidence="3">Alpha/beta hydrolase</fullName>
    </submittedName>
</protein>
<dbReference type="Gene3D" id="3.40.50.1820">
    <property type="entry name" value="alpha/beta hydrolase"/>
    <property type="match status" value="1"/>
</dbReference>
<feature type="transmembrane region" description="Helical" evidence="1">
    <location>
        <begin position="7"/>
        <end position="29"/>
    </location>
</feature>
<keyword evidence="1" id="KW-1133">Transmembrane helix</keyword>
<dbReference type="AlphaFoldDB" id="A0A410DVA2"/>
<dbReference type="PANTHER" id="PTHR43358:SF4">
    <property type="entry name" value="ALPHA_BETA HYDROLASE FOLD-1 DOMAIN-CONTAINING PROTEIN"/>
    <property type="match status" value="1"/>
</dbReference>
<dbReference type="PANTHER" id="PTHR43358">
    <property type="entry name" value="ALPHA/BETA-HYDROLASE"/>
    <property type="match status" value="1"/>
</dbReference>
<dbReference type="KEGG" id="cmah:C1I91_15710"/>
<dbReference type="RefSeq" id="WP_128213700.1">
    <property type="nucleotide sequence ID" value="NZ_CP025746.1"/>
</dbReference>
<name>A0A410DVA2_9CLOT</name>
<keyword evidence="3" id="KW-0378">Hydrolase</keyword>
<keyword evidence="1" id="KW-0812">Transmembrane</keyword>
<evidence type="ECO:0000313" key="3">
    <source>
        <dbReference type="EMBL" id="QAA32967.1"/>
    </source>
</evidence>
<reference evidence="3 4" key="1">
    <citation type="submission" date="2018-01" db="EMBL/GenBank/DDBJ databases">
        <title>Genome Sequencing and Assembly of Anaerobacter polyendosporus strain CT4.</title>
        <authorList>
            <person name="Tachaapaikoon C."/>
            <person name="Sutheeworapong S."/>
            <person name="Jenjaroenpun P."/>
            <person name="Wongsurawat T."/>
            <person name="Nookeaw I."/>
            <person name="Cheawchanlertfa P."/>
            <person name="Kosugi A."/>
            <person name="Cheevadhanarak S."/>
            <person name="Ratanakhanokchai K."/>
        </authorList>
    </citation>
    <scope>NUCLEOTIDE SEQUENCE [LARGE SCALE GENOMIC DNA]</scope>
    <source>
        <strain evidence="3 4">CT4</strain>
    </source>
</reference>
<dbReference type="OrthoDB" id="9776685at2"/>
<proteinExistence type="predicted"/>
<dbReference type="EMBL" id="CP025746">
    <property type="protein sequence ID" value="QAA32967.1"/>
    <property type="molecule type" value="Genomic_DNA"/>
</dbReference>
<sequence>MKKKHIIIITSVIVVLLLGADIFASFFFYNLAIGRNSKDFLNKSSDLPASNTGAKPKISSGEQWINDTGYETVSIKTEDGLNLVGYYIKAKTTTNKTAIIAHGYGSRGKGMGDYAKIYYDLGYNVLMPDDRGHGASEGKYIGFGWPDRKDYLKWINLMIEKVGKNSEILLHGVSMGGATVMMVSGENLPTQVKVIVEDCGYTSVKDQLEYELKRMYKLPTFPIIPSTSLLTEIKAGYNFSEASAIKQVEKAKVPMLFIHGGNDTFVPTEMVHKVYDACKTDKDLLIVDGATHAASLAKDPYTYKKKVEEFVGKYIK</sequence>
<dbReference type="InterPro" id="IPR029058">
    <property type="entry name" value="AB_hydrolase_fold"/>
</dbReference>
<dbReference type="InterPro" id="IPR052920">
    <property type="entry name" value="DNA-binding_regulatory"/>
</dbReference>
<feature type="domain" description="Serine aminopeptidase S33" evidence="2">
    <location>
        <begin position="96"/>
        <end position="196"/>
    </location>
</feature>
<dbReference type="GO" id="GO:0016787">
    <property type="term" value="F:hydrolase activity"/>
    <property type="evidence" value="ECO:0007669"/>
    <property type="project" value="UniProtKB-KW"/>
</dbReference>
<accession>A0A410DVA2</accession>
<evidence type="ECO:0000259" key="2">
    <source>
        <dbReference type="Pfam" id="PF12146"/>
    </source>
</evidence>
<dbReference type="SUPFAM" id="SSF53474">
    <property type="entry name" value="alpha/beta-Hydrolases"/>
    <property type="match status" value="1"/>
</dbReference>
<dbReference type="InterPro" id="IPR022742">
    <property type="entry name" value="Hydrolase_4"/>
</dbReference>
<gene>
    <name evidence="3" type="ORF">C1I91_15710</name>
</gene>